<reference evidence="6 7" key="1">
    <citation type="journal article" date="2008" name="Appl. Environ. Microbiol.">
        <title>Genome of the epsilonproteobacterial chemolithoautotroph Sulfurimonas denitrificans.</title>
        <authorList>
            <person name="Sievert S.M."/>
            <person name="Scott K.M."/>
            <person name="Klotz M.G."/>
            <person name="Chain P.S.G."/>
            <person name="Hauser L.J."/>
            <person name="Hemp J."/>
            <person name="Huegler M."/>
            <person name="Land M."/>
            <person name="Lapidus A."/>
            <person name="Larimer F.W."/>
            <person name="Lucas S."/>
            <person name="Malfatti S.A."/>
            <person name="Meyer F."/>
            <person name="Paulsen I.T."/>
            <person name="Ren Q."/>
            <person name="Simon J."/>
            <person name="Bailey K."/>
            <person name="Diaz E."/>
            <person name="Fitzpatrick K.A."/>
            <person name="Glover B."/>
            <person name="Gwatney N."/>
            <person name="Korajkic A."/>
            <person name="Long A."/>
            <person name="Mobberley J.M."/>
            <person name="Pantry S.N."/>
            <person name="Pazder G."/>
            <person name="Peterson S."/>
            <person name="Quintanilla J.D."/>
            <person name="Sprinkle R."/>
            <person name="Stephens J."/>
            <person name="Thomas P."/>
            <person name="Vaughn R."/>
            <person name="Weber M.J."/>
            <person name="Wooten L.L."/>
        </authorList>
    </citation>
    <scope>NUCLEOTIDE SEQUENCE [LARGE SCALE GENOMIC DNA]</scope>
    <source>
        <strain evidence="7">ATCC 33889 / DSM 1251</strain>
    </source>
</reference>
<comment type="similarity">
    <text evidence="1">Belongs to the 'phage' integrase family.</text>
</comment>
<dbReference type="InterPro" id="IPR002104">
    <property type="entry name" value="Integrase_catalytic"/>
</dbReference>
<dbReference type="PROSITE" id="PS51898">
    <property type="entry name" value="TYR_RECOMBINASE"/>
    <property type="match status" value="1"/>
</dbReference>
<dbReference type="InterPro" id="IPR013762">
    <property type="entry name" value="Integrase-like_cat_sf"/>
</dbReference>
<name>Q30U09_SULDN</name>
<keyword evidence="4" id="KW-0233">DNA recombination</keyword>
<dbReference type="InterPro" id="IPR011010">
    <property type="entry name" value="DNA_brk_join_enz"/>
</dbReference>
<keyword evidence="7" id="KW-1185">Reference proteome</keyword>
<dbReference type="RefSeq" id="WP_011371877.1">
    <property type="nucleotide sequence ID" value="NC_007575.1"/>
</dbReference>
<keyword evidence="2" id="KW-0229">DNA integration</keyword>
<evidence type="ECO:0000256" key="4">
    <source>
        <dbReference type="ARBA" id="ARBA00023172"/>
    </source>
</evidence>
<keyword evidence="3" id="KW-0238">DNA-binding</keyword>
<dbReference type="Gene3D" id="1.10.443.10">
    <property type="entry name" value="Intergrase catalytic core"/>
    <property type="match status" value="1"/>
</dbReference>
<evidence type="ECO:0000313" key="7">
    <source>
        <dbReference type="Proteomes" id="UP000002714"/>
    </source>
</evidence>
<feature type="domain" description="Tyr recombinase" evidence="5">
    <location>
        <begin position="184"/>
        <end position="374"/>
    </location>
</feature>
<dbReference type="HOGENOM" id="CLU_027562_17_7_7"/>
<dbReference type="EMBL" id="CP000153">
    <property type="protein sequence ID" value="ABB43522.1"/>
    <property type="molecule type" value="Genomic_DNA"/>
</dbReference>
<proteinExistence type="inferred from homology"/>
<dbReference type="PANTHER" id="PTHR30629:SF2">
    <property type="entry name" value="PROPHAGE INTEGRASE INTS-RELATED"/>
    <property type="match status" value="1"/>
</dbReference>
<dbReference type="eggNOG" id="COG0582">
    <property type="taxonomic scope" value="Bacteria"/>
</dbReference>
<evidence type="ECO:0000313" key="6">
    <source>
        <dbReference type="EMBL" id="ABB43522.1"/>
    </source>
</evidence>
<dbReference type="CDD" id="cd00796">
    <property type="entry name" value="INT_Rci_Hp1_C"/>
    <property type="match status" value="1"/>
</dbReference>
<accession>Q30U09</accession>
<dbReference type="GO" id="GO:0015074">
    <property type="term" value="P:DNA integration"/>
    <property type="evidence" value="ECO:0007669"/>
    <property type="project" value="UniProtKB-KW"/>
</dbReference>
<organism evidence="6 7">
    <name type="scientific">Sulfurimonas denitrificans (strain ATCC 33889 / DSM 1251)</name>
    <name type="common">Thiomicrospira denitrificans (strain ATCC 33889 / DSM 1251)</name>
    <dbReference type="NCBI Taxonomy" id="326298"/>
    <lineage>
        <taxon>Bacteria</taxon>
        <taxon>Pseudomonadati</taxon>
        <taxon>Campylobacterota</taxon>
        <taxon>Epsilonproteobacteria</taxon>
        <taxon>Campylobacterales</taxon>
        <taxon>Sulfurimonadaceae</taxon>
        <taxon>Sulfurimonas</taxon>
    </lineage>
</organism>
<dbReference type="KEGG" id="tdn:Suden_0241"/>
<protein>
    <submittedName>
        <fullName evidence="6">Phage integrase</fullName>
    </submittedName>
</protein>
<dbReference type="Gene3D" id="1.10.150.130">
    <property type="match status" value="1"/>
</dbReference>
<dbReference type="AlphaFoldDB" id="Q30U09"/>
<dbReference type="Pfam" id="PF00589">
    <property type="entry name" value="Phage_integrase"/>
    <property type="match status" value="1"/>
</dbReference>
<dbReference type="SUPFAM" id="SSF56349">
    <property type="entry name" value="DNA breaking-rejoining enzymes"/>
    <property type="match status" value="1"/>
</dbReference>
<dbReference type="GO" id="GO:0006310">
    <property type="term" value="P:DNA recombination"/>
    <property type="evidence" value="ECO:0007669"/>
    <property type="project" value="UniProtKB-KW"/>
</dbReference>
<dbReference type="STRING" id="326298.Suden_0241"/>
<dbReference type="OrthoDB" id="9789256at2"/>
<gene>
    <name evidence="6" type="ordered locus">Suden_0241</name>
</gene>
<dbReference type="GO" id="GO:0003677">
    <property type="term" value="F:DNA binding"/>
    <property type="evidence" value="ECO:0007669"/>
    <property type="project" value="UniProtKB-KW"/>
</dbReference>
<evidence type="ECO:0000256" key="3">
    <source>
        <dbReference type="ARBA" id="ARBA00023125"/>
    </source>
</evidence>
<evidence type="ECO:0000256" key="1">
    <source>
        <dbReference type="ARBA" id="ARBA00008857"/>
    </source>
</evidence>
<evidence type="ECO:0000259" key="5">
    <source>
        <dbReference type="PROSITE" id="PS51898"/>
    </source>
</evidence>
<dbReference type="InterPro" id="IPR050808">
    <property type="entry name" value="Phage_Integrase"/>
</dbReference>
<dbReference type="Proteomes" id="UP000002714">
    <property type="component" value="Chromosome"/>
</dbReference>
<dbReference type="PANTHER" id="PTHR30629">
    <property type="entry name" value="PROPHAGE INTEGRASE"/>
    <property type="match status" value="1"/>
</dbReference>
<dbReference type="InterPro" id="IPR010998">
    <property type="entry name" value="Integrase_recombinase_N"/>
</dbReference>
<sequence length="377" mass="43262">MAKFINSKKYEGVQYYIKADGTKSYYVRYKDEENRLKRVKIGDETDGTTEVYCKNKRIEILNAQNKGEQPPKIVKNHRKKVLTLNEVADKYFTTKDSSRSTFDRISKYKKHIAPVLGHRGVTGITKNDLISIQDSIIKEQNLSPQTANMVIELFGTIFIYGFKEEMYEAVNPTLKVQKFKVRNTRERFLNKLEIEELFDAAKQYDEKNANGGVLELFTKLALTTGARMESVLNIKKCDIDLQNDIIRLVDLKNGGEVYSGYITDTTRELLYQKSKAIKFTDYLISFNNNGKKIGARQLQTRLKPLLDDLFNQGLDVKDRKNRIVIHSLRHTCASQLAMANVPILQIQELLNHADISQTVRYAKLQGDANKKAIQGVF</sequence>
<evidence type="ECO:0000256" key="2">
    <source>
        <dbReference type="ARBA" id="ARBA00022908"/>
    </source>
</evidence>